<proteinExistence type="predicted"/>
<evidence type="ECO:0000313" key="2">
    <source>
        <dbReference type="EMBL" id="MPL61092.1"/>
    </source>
</evidence>
<comment type="caution">
    <text evidence="2">The sequence shown here is derived from an EMBL/GenBank/DDBJ whole genome shotgun (WGS) entry which is preliminary data.</text>
</comment>
<dbReference type="AlphaFoldDB" id="A0A644T4K6"/>
<name>A0A644T4K6_9ZZZZ</name>
<accession>A0A644T4K6</accession>
<evidence type="ECO:0000256" key="1">
    <source>
        <dbReference type="SAM" id="Coils"/>
    </source>
</evidence>
<sequence length="65" mass="7106">MSEGGKTAIEANDEVVSVAEVKALKKRIRQLERVLGNKTLEVEILKEAVRIGREKNSSRGCPCPA</sequence>
<gene>
    <name evidence="2" type="ORF">SDC9_06659</name>
</gene>
<dbReference type="EMBL" id="VSSQ01000014">
    <property type="protein sequence ID" value="MPL61092.1"/>
    <property type="molecule type" value="Genomic_DNA"/>
</dbReference>
<organism evidence="2">
    <name type="scientific">bioreactor metagenome</name>
    <dbReference type="NCBI Taxonomy" id="1076179"/>
    <lineage>
        <taxon>unclassified sequences</taxon>
        <taxon>metagenomes</taxon>
        <taxon>ecological metagenomes</taxon>
    </lineage>
</organism>
<keyword evidence="1" id="KW-0175">Coiled coil</keyword>
<protein>
    <submittedName>
        <fullName evidence="2">Uncharacterized protein</fullName>
    </submittedName>
</protein>
<feature type="coiled-coil region" evidence="1">
    <location>
        <begin position="21"/>
        <end position="48"/>
    </location>
</feature>
<reference evidence="2" key="1">
    <citation type="submission" date="2019-08" db="EMBL/GenBank/DDBJ databases">
        <authorList>
            <person name="Kucharzyk K."/>
            <person name="Murdoch R.W."/>
            <person name="Higgins S."/>
            <person name="Loffler F."/>
        </authorList>
    </citation>
    <scope>NUCLEOTIDE SEQUENCE</scope>
</reference>